<dbReference type="VEuPathDB" id="AmoebaDB:FDP41_012162"/>
<keyword evidence="3" id="KW-1185">Reference proteome</keyword>
<protein>
    <submittedName>
        <fullName evidence="2">Uncharacterized protein</fullName>
    </submittedName>
</protein>
<dbReference type="VEuPathDB" id="AmoebaDB:NF0046280"/>
<reference evidence="2 3" key="1">
    <citation type="journal article" date="2019" name="Sci. Rep.">
        <title>Nanopore sequencing improves the draft genome of the human pathogenic amoeba Naegleria fowleri.</title>
        <authorList>
            <person name="Liechti N."/>
            <person name="Schurch N."/>
            <person name="Bruggmann R."/>
            <person name="Wittwer M."/>
        </authorList>
    </citation>
    <scope>NUCLEOTIDE SEQUENCE [LARGE SCALE GENOMIC DNA]</scope>
    <source>
        <strain evidence="2 3">ATCC 30894</strain>
    </source>
</reference>
<dbReference type="Proteomes" id="UP000444721">
    <property type="component" value="Unassembled WGS sequence"/>
</dbReference>
<gene>
    <name evidence="2" type="ORF">FDP41_012162</name>
</gene>
<dbReference type="AlphaFoldDB" id="A0A6A5C7S1"/>
<dbReference type="EMBL" id="VFQX01000013">
    <property type="protein sequence ID" value="KAF0981505.1"/>
    <property type="molecule type" value="Genomic_DNA"/>
</dbReference>
<dbReference type="GeneID" id="68119377"/>
<dbReference type="OrthoDB" id="10260545at2759"/>
<feature type="region of interest" description="Disordered" evidence="1">
    <location>
        <begin position="1"/>
        <end position="20"/>
    </location>
</feature>
<accession>A0A6A5C7S1</accession>
<dbReference type="RefSeq" id="XP_044566218.1">
    <property type="nucleotide sequence ID" value="XM_044702651.1"/>
</dbReference>
<evidence type="ECO:0000313" key="3">
    <source>
        <dbReference type="Proteomes" id="UP000444721"/>
    </source>
</evidence>
<evidence type="ECO:0000256" key="1">
    <source>
        <dbReference type="SAM" id="MobiDB-lite"/>
    </source>
</evidence>
<feature type="compositionally biased region" description="Basic and acidic residues" evidence="1">
    <location>
        <begin position="1"/>
        <end position="11"/>
    </location>
</feature>
<sequence>MKSTLRREQSHPPHGLAPQPCMARCEKEMIPMASSPPKLLSGQGPALFRKQIDSQGLSIMSSSLPPHSSSQQSKLAQKKKNKFFSLNVGHEKSSFYLKTELSEELKLYQSMEVSQKPTIVIQEMILKEKARKELNTLNQQDLSTSVSSSLLKKTRNQLEFDLLMRGTSEGAQRISQEENAGGNSIFSEALSFEVVKRMFSAELLKTEMEIEYYPGSKKTDYLVRIGQKKYGVSVTRAFNFNNFTGGNGVLTDKMLQLLLYKKLSGIIASSGNVYDEDVWEKQFLHCWVPSMDVAKRLKRQYAKMKCSVKSNTILLITVAGEARSIFMENSADHE</sequence>
<proteinExistence type="predicted"/>
<name>A0A6A5C7S1_NAEFO</name>
<dbReference type="VEuPathDB" id="AmoebaDB:NfTy_038490"/>
<organism evidence="2 3">
    <name type="scientific">Naegleria fowleri</name>
    <name type="common">Brain eating amoeba</name>
    <dbReference type="NCBI Taxonomy" id="5763"/>
    <lineage>
        <taxon>Eukaryota</taxon>
        <taxon>Discoba</taxon>
        <taxon>Heterolobosea</taxon>
        <taxon>Tetramitia</taxon>
        <taxon>Eutetramitia</taxon>
        <taxon>Vahlkampfiidae</taxon>
        <taxon>Naegleria</taxon>
    </lineage>
</organism>
<dbReference type="OMA" id="WEKQFLH"/>
<comment type="caution">
    <text evidence="2">The sequence shown here is derived from an EMBL/GenBank/DDBJ whole genome shotgun (WGS) entry which is preliminary data.</text>
</comment>
<evidence type="ECO:0000313" key="2">
    <source>
        <dbReference type="EMBL" id="KAF0981505.1"/>
    </source>
</evidence>